<evidence type="ECO:0000313" key="1">
    <source>
        <dbReference type="EMBL" id="KKK62588.1"/>
    </source>
</evidence>
<proteinExistence type="predicted"/>
<reference evidence="1" key="1">
    <citation type="journal article" date="2015" name="Nature">
        <title>Complex archaea that bridge the gap between prokaryotes and eukaryotes.</title>
        <authorList>
            <person name="Spang A."/>
            <person name="Saw J.H."/>
            <person name="Jorgensen S.L."/>
            <person name="Zaremba-Niedzwiedzka K."/>
            <person name="Martijn J."/>
            <person name="Lind A.E."/>
            <person name="van Eijk R."/>
            <person name="Schleper C."/>
            <person name="Guy L."/>
            <person name="Ettema T.J."/>
        </authorList>
    </citation>
    <scope>NUCLEOTIDE SEQUENCE</scope>
</reference>
<accession>A0A0F8X0Z6</accession>
<organism evidence="1">
    <name type="scientific">marine sediment metagenome</name>
    <dbReference type="NCBI Taxonomy" id="412755"/>
    <lineage>
        <taxon>unclassified sequences</taxon>
        <taxon>metagenomes</taxon>
        <taxon>ecological metagenomes</taxon>
    </lineage>
</organism>
<evidence type="ECO:0008006" key="2">
    <source>
        <dbReference type="Google" id="ProtNLM"/>
    </source>
</evidence>
<dbReference type="AlphaFoldDB" id="A0A0F8X0Z6"/>
<comment type="caution">
    <text evidence="1">The sequence shown here is derived from an EMBL/GenBank/DDBJ whole genome shotgun (WGS) entry which is preliminary data.</text>
</comment>
<dbReference type="EMBL" id="LAZR01061920">
    <property type="protein sequence ID" value="KKK62588.1"/>
    <property type="molecule type" value="Genomic_DNA"/>
</dbReference>
<sequence length="232" mass="26632">GLHVHIGAGDSIMEPVYGLKNLTGRQHTRPDVFTWSPDRVAAVREADRQEFEVIRKLPLLWYVFERVFDAMMTPSRRKNAAGYARSIALASGQSFWSPEYVDAKVQRLAALEFQEFPDRSLWESNAQYIADIVTPGRAKVNIGSMDYHGTVEFRHMGGTLNGKLITHWIRLLHDVFRWAATPGQSPPVRWYSGELALTAFWRTLGGVSLEQRNYWRSRIRTLGYLSQPEEHE</sequence>
<feature type="non-terminal residue" evidence="1">
    <location>
        <position position="1"/>
    </location>
</feature>
<protein>
    <recommendedName>
        <fullName evidence="2">Amidoligase enzyme</fullName>
    </recommendedName>
</protein>
<name>A0A0F8X0Z6_9ZZZZ</name>
<gene>
    <name evidence="1" type="ORF">LCGC14_3002820</name>
</gene>